<feature type="transmembrane region" description="Helical" evidence="13">
    <location>
        <begin position="31"/>
        <end position="49"/>
    </location>
</feature>
<dbReference type="GO" id="GO:0015079">
    <property type="term" value="F:potassium ion transmembrane transporter activity"/>
    <property type="evidence" value="ECO:0007669"/>
    <property type="project" value="InterPro"/>
</dbReference>
<name>A0A975DDM3_9GAMM</name>
<feature type="transmembrane region" description="Helical" evidence="13">
    <location>
        <begin position="190"/>
        <end position="208"/>
    </location>
</feature>
<evidence type="ECO:0000256" key="1">
    <source>
        <dbReference type="ARBA" id="ARBA00004429"/>
    </source>
</evidence>
<evidence type="ECO:0000256" key="2">
    <source>
        <dbReference type="ARBA" id="ARBA00005551"/>
    </source>
</evidence>
<dbReference type="GO" id="GO:1902600">
    <property type="term" value="P:proton transmembrane transport"/>
    <property type="evidence" value="ECO:0007669"/>
    <property type="project" value="InterPro"/>
</dbReference>
<dbReference type="Pfam" id="PF00999">
    <property type="entry name" value="Na_H_Exchanger"/>
    <property type="match status" value="1"/>
</dbReference>
<dbReference type="EMBL" id="CP072110">
    <property type="protein sequence ID" value="QTH65029.1"/>
    <property type="molecule type" value="Genomic_DNA"/>
</dbReference>
<gene>
    <name evidence="15" type="ORF">J1N51_06185</name>
</gene>
<dbReference type="PANTHER" id="PTHR46157:SF4">
    <property type="entry name" value="K(+) EFFLUX ANTIPORTER 3, CHLOROPLASTIC"/>
    <property type="match status" value="1"/>
</dbReference>
<dbReference type="InterPro" id="IPR006036">
    <property type="entry name" value="K_uptake_TrkA"/>
</dbReference>
<evidence type="ECO:0000256" key="11">
    <source>
        <dbReference type="ARBA" id="ARBA00023065"/>
    </source>
</evidence>
<dbReference type="AlphaFoldDB" id="A0A975DDM3"/>
<dbReference type="PANTHER" id="PTHR46157">
    <property type="entry name" value="K(+) EFFLUX ANTIPORTER 3, CHLOROPLASTIC"/>
    <property type="match status" value="1"/>
</dbReference>
<keyword evidence="12 13" id="KW-0472">Membrane</keyword>
<feature type="domain" description="RCK N-terminal" evidence="14">
    <location>
        <begin position="406"/>
        <end position="525"/>
    </location>
</feature>
<organism evidence="15 16">
    <name type="scientific">Psychrosphaera ytuae</name>
    <dbReference type="NCBI Taxonomy" id="2820710"/>
    <lineage>
        <taxon>Bacteria</taxon>
        <taxon>Pseudomonadati</taxon>
        <taxon>Pseudomonadota</taxon>
        <taxon>Gammaproteobacteria</taxon>
        <taxon>Alteromonadales</taxon>
        <taxon>Pseudoalteromonadaceae</taxon>
        <taxon>Psychrosphaera</taxon>
    </lineage>
</organism>
<dbReference type="PROSITE" id="PS51201">
    <property type="entry name" value="RCK_N"/>
    <property type="match status" value="1"/>
</dbReference>
<evidence type="ECO:0000259" key="14">
    <source>
        <dbReference type="PROSITE" id="PS51201"/>
    </source>
</evidence>
<dbReference type="InterPro" id="IPR036291">
    <property type="entry name" value="NAD(P)-bd_dom_sf"/>
</dbReference>
<dbReference type="SUPFAM" id="SSF51735">
    <property type="entry name" value="NAD(P)-binding Rossmann-fold domains"/>
    <property type="match status" value="1"/>
</dbReference>
<dbReference type="InterPro" id="IPR006153">
    <property type="entry name" value="Cation/H_exchanger_TM"/>
</dbReference>
<dbReference type="InterPro" id="IPR038770">
    <property type="entry name" value="Na+/solute_symporter_sf"/>
</dbReference>
<feature type="transmembrane region" description="Helical" evidence="13">
    <location>
        <begin position="361"/>
        <end position="382"/>
    </location>
</feature>
<proteinExistence type="inferred from homology"/>
<keyword evidence="9" id="KW-0630">Potassium</keyword>
<dbReference type="Gene3D" id="1.20.1530.20">
    <property type="match status" value="1"/>
</dbReference>
<evidence type="ECO:0000256" key="7">
    <source>
        <dbReference type="ARBA" id="ARBA00022538"/>
    </source>
</evidence>
<evidence type="ECO:0000256" key="6">
    <source>
        <dbReference type="ARBA" id="ARBA00022519"/>
    </source>
</evidence>
<dbReference type="InterPro" id="IPR004771">
    <property type="entry name" value="K/H_exchanger"/>
</dbReference>
<dbReference type="PRINTS" id="PR00335">
    <property type="entry name" value="KUPTAKETRKA"/>
</dbReference>
<evidence type="ECO:0000313" key="16">
    <source>
        <dbReference type="Proteomes" id="UP000682739"/>
    </source>
</evidence>
<evidence type="ECO:0000256" key="8">
    <source>
        <dbReference type="ARBA" id="ARBA00022692"/>
    </source>
</evidence>
<comment type="subcellular location">
    <subcellularLocation>
        <location evidence="1">Cell inner membrane</location>
        <topology evidence="1">Multi-pass membrane protein</topology>
    </subcellularLocation>
</comment>
<keyword evidence="7" id="KW-0633">Potassium transport</keyword>
<dbReference type="GO" id="GO:0005886">
    <property type="term" value="C:plasma membrane"/>
    <property type="evidence" value="ECO:0007669"/>
    <property type="project" value="UniProtKB-SubCell"/>
</dbReference>
<dbReference type="NCBIfam" id="TIGR00932">
    <property type="entry name" value="2a37"/>
    <property type="match status" value="1"/>
</dbReference>
<keyword evidence="16" id="KW-1185">Reference proteome</keyword>
<evidence type="ECO:0000256" key="4">
    <source>
        <dbReference type="ARBA" id="ARBA00022449"/>
    </source>
</evidence>
<feature type="transmembrane region" description="Helical" evidence="13">
    <location>
        <begin position="86"/>
        <end position="106"/>
    </location>
</feature>
<keyword evidence="5" id="KW-1003">Cell membrane</keyword>
<evidence type="ECO:0000256" key="9">
    <source>
        <dbReference type="ARBA" id="ARBA00022958"/>
    </source>
</evidence>
<protein>
    <submittedName>
        <fullName evidence="15">Cation:proton antiporter</fullName>
    </submittedName>
</protein>
<dbReference type="RefSeq" id="WP_208833064.1">
    <property type="nucleotide sequence ID" value="NZ_CP072110.1"/>
</dbReference>
<feature type="transmembrane region" description="Helical" evidence="13">
    <location>
        <begin position="6"/>
        <end position="24"/>
    </location>
</feature>
<dbReference type="InterPro" id="IPR003148">
    <property type="entry name" value="RCK_N"/>
</dbReference>
<evidence type="ECO:0000256" key="12">
    <source>
        <dbReference type="ARBA" id="ARBA00023136"/>
    </source>
</evidence>
<feature type="transmembrane region" description="Helical" evidence="13">
    <location>
        <begin position="112"/>
        <end position="131"/>
    </location>
</feature>
<accession>A0A975DDM3</accession>
<keyword evidence="8 13" id="KW-0812">Transmembrane</keyword>
<evidence type="ECO:0000256" key="13">
    <source>
        <dbReference type="SAM" id="Phobius"/>
    </source>
</evidence>
<evidence type="ECO:0000313" key="15">
    <source>
        <dbReference type="EMBL" id="QTH65029.1"/>
    </source>
</evidence>
<keyword evidence="10 13" id="KW-1133">Transmembrane helix</keyword>
<feature type="transmembrane region" description="Helical" evidence="13">
    <location>
        <begin position="220"/>
        <end position="238"/>
    </location>
</feature>
<dbReference type="KEGG" id="psym:J1N51_06185"/>
<keyword evidence="3" id="KW-0813">Transport</keyword>
<dbReference type="FunFam" id="3.40.50.720:FF:000036">
    <property type="entry name" value="Glutathione-regulated potassium-efflux system protein KefB"/>
    <property type="match status" value="1"/>
</dbReference>
<dbReference type="Gene3D" id="3.40.50.720">
    <property type="entry name" value="NAD(P)-binding Rossmann-like Domain"/>
    <property type="match status" value="1"/>
</dbReference>
<dbReference type="Pfam" id="PF02254">
    <property type="entry name" value="TrkA_N"/>
    <property type="match status" value="1"/>
</dbReference>
<dbReference type="FunFam" id="1.20.1530.20:FF:000001">
    <property type="entry name" value="Glutathione-regulated potassium-efflux system protein KefB"/>
    <property type="match status" value="1"/>
</dbReference>
<dbReference type="Proteomes" id="UP000682739">
    <property type="component" value="Chromosome"/>
</dbReference>
<feature type="transmembrane region" description="Helical" evidence="13">
    <location>
        <begin position="300"/>
        <end position="319"/>
    </location>
</feature>
<feature type="transmembrane region" description="Helical" evidence="13">
    <location>
        <begin position="151"/>
        <end position="170"/>
    </location>
</feature>
<feature type="transmembrane region" description="Helical" evidence="13">
    <location>
        <begin position="331"/>
        <end position="355"/>
    </location>
</feature>
<keyword evidence="4" id="KW-0050">Antiport</keyword>
<sequence length="622" mass="68427">MEHNLLSDAVMYLLAAVVSVPIAKRLGLGSVLGYLVAGVIIGPYVLSFVSDTKDVMHFAEFGVVLMLFLIGLELKPSLLYRMRVPIIGSGGLQVFLSTLVITAVGLGFGLQWQQAVAIGMILALSSTAIALQSLQEKNQMKSTAGQSSFAVLLFQDIAVIPILAILPLLATSDVASMAAHSGELHGWKKGMVAALLIGAIIFGGRYLMNPIFSFIAQSQIREIFTATALLLVIAVALAMQSIGLSPALGTFLAGVVLAESDYRHELESNIEPFKGLLLGLFFISVGASIDFSIFAENPSLIVFLTLGLMILKFFILQFVGRLSTMDKADRYTFSFVLSQAGEFAFVLFAFALTVNLLPQSIVSQLTLVVALSMLLTPLFLILNDRLIQPRFGQRKEAPESDPISEDNKVIIIGFGRFGQAVGRLLAANKISATILDHDSSQIDMVRKFGYKVYFGEGERHELLHAAGAEHADVIVVAVDEPERSLRIISSIQKHFPHVKILARAINRPHATELLKAGVVDVERETLAGGLELGAKVMQQLGWRHNSAWRASRLFKRHDDEMVEQLATMENDEKVFINHSLKTREFIKQTLEEDQYWEHEVDEHAWERPGRLKKSKSSMKDVD</sequence>
<keyword evidence="6" id="KW-0997">Cell inner membrane</keyword>
<evidence type="ECO:0000256" key="3">
    <source>
        <dbReference type="ARBA" id="ARBA00022448"/>
    </source>
</evidence>
<keyword evidence="11" id="KW-0406">Ion transport</keyword>
<reference evidence="15" key="1">
    <citation type="submission" date="2021-03" db="EMBL/GenBank/DDBJ databases">
        <title>Description of Psychrosphaera ytuae sp. nov. isolated from deep sea sediment of South China Sea.</title>
        <authorList>
            <person name="Zhang J."/>
            <person name="Xu X.-D."/>
        </authorList>
    </citation>
    <scope>NUCLEOTIDE SEQUENCE</scope>
    <source>
        <strain evidence="15">MTZ26</strain>
    </source>
</reference>
<dbReference type="GO" id="GO:0015297">
    <property type="term" value="F:antiporter activity"/>
    <property type="evidence" value="ECO:0007669"/>
    <property type="project" value="UniProtKB-KW"/>
</dbReference>
<evidence type="ECO:0000256" key="10">
    <source>
        <dbReference type="ARBA" id="ARBA00022989"/>
    </source>
</evidence>
<evidence type="ECO:0000256" key="5">
    <source>
        <dbReference type="ARBA" id="ARBA00022475"/>
    </source>
</evidence>
<comment type="similarity">
    <text evidence="2">Belongs to the monovalent cation:proton antiporter 2 (CPA2) transporter (TC 2.A.37) family.</text>
</comment>
<feature type="transmembrane region" description="Helical" evidence="13">
    <location>
        <begin position="55"/>
        <end position="74"/>
    </location>
</feature>